<proteinExistence type="predicted"/>
<evidence type="ECO:0000313" key="1">
    <source>
        <dbReference type="EMBL" id="KAJ3809874.1"/>
    </source>
</evidence>
<dbReference type="Proteomes" id="UP001163835">
    <property type="component" value="Unassembled WGS sequence"/>
</dbReference>
<keyword evidence="2" id="KW-1185">Reference proteome</keyword>
<dbReference type="EMBL" id="MU795131">
    <property type="protein sequence ID" value="KAJ3809874.1"/>
    <property type="molecule type" value="Genomic_DNA"/>
</dbReference>
<evidence type="ECO:0000313" key="2">
    <source>
        <dbReference type="Proteomes" id="UP001163835"/>
    </source>
</evidence>
<comment type="caution">
    <text evidence="1">The sequence shown here is derived from an EMBL/GenBank/DDBJ whole genome shotgun (WGS) entry which is preliminary data.</text>
</comment>
<organism evidence="1 2">
    <name type="scientific">Lentinula aff. lateritia</name>
    <dbReference type="NCBI Taxonomy" id="2804960"/>
    <lineage>
        <taxon>Eukaryota</taxon>
        <taxon>Fungi</taxon>
        <taxon>Dikarya</taxon>
        <taxon>Basidiomycota</taxon>
        <taxon>Agaricomycotina</taxon>
        <taxon>Agaricomycetes</taxon>
        <taxon>Agaricomycetidae</taxon>
        <taxon>Agaricales</taxon>
        <taxon>Marasmiineae</taxon>
        <taxon>Omphalotaceae</taxon>
        <taxon>Lentinula</taxon>
    </lineage>
</organism>
<name>A0ACC1TYS8_9AGAR</name>
<reference evidence="1" key="1">
    <citation type="submission" date="2022-09" db="EMBL/GenBank/DDBJ databases">
        <title>A Global Phylogenomic Analysis of the Shiitake Genus Lentinula.</title>
        <authorList>
            <consortium name="DOE Joint Genome Institute"/>
            <person name="Sierra-Patev S."/>
            <person name="Min B."/>
            <person name="Naranjo-Ortiz M."/>
            <person name="Looney B."/>
            <person name="Konkel Z."/>
            <person name="Slot J.C."/>
            <person name="Sakamoto Y."/>
            <person name="Steenwyk J.L."/>
            <person name="Rokas A."/>
            <person name="Carro J."/>
            <person name="Camarero S."/>
            <person name="Ferreira P."/>
            <person name="Molpeceres G."/>
            <person name="Ruiz-Duenas F.J."/>
            <person name="Serrano A."/>
            <person name="Henrissat B."/>
            <person name="Drula E."/>
            <person name="Hughes K.W."/>
            <person name="Mata J.L."/>
            <person name="Ishikawa N.K."/>
            <person name="Vargas-Isla R."/>
            <person name="Ushijima S."/>
            <person name="Smith C.A."/>
            <person name="Ahrendt S."/>
            <person name="Andreopoulos W."/>
            <person name="He G."/>
            <person name="Labutti K."/>
            <person name="Lipzen A."/>
            <person name="Ng V."/>
            <person name="Riley R."/>
            <person name="Sandor L."/>
            <person name="Barry K."/>
            <person name="Martinez A.T."/>
            <person name="Xiao Y."/>
            <person name="Gibbons J.G."/>
            <person name="Terashima K."/>
            <person name="Grigoriev I.V."/>
            <person name="Hibbett D.S."/>
        </authorList>
    </citation>
    <scope>NUCLEOTIDE SEQUENCE</scope>
    <source>
        <strain evidence="1">TMI1499</strain>
    </source>
</reference>
<accession>A0ACC1TYS8</accession>
<gene>
    <name evidence="1" type="ORF">F5876DRAFT_42957</name>
</gene>
<sequence>MLNQLLDRFYPAKYRRRIGLSGLDYCGKTTLINKLKYGKVIETIPTIGLIFTTANLNVPTSEGILRCTVWETGAPGCSPQSYRDLIKSVLTPSAAIIWLVDGRDRDRLEESAEELESVMEPGGAHTLSVTAPILILATKQDLPNAVPLEDIRRKFDHAISGRKAVIFGISLVQEGSDGLLSAFDWLEAALKNAPSSEPSTIPSNSSNLVSDHEGSFEKKLSSWVSRAETDSSPEEFLSQFHAINLPSWDHFTHIRLAYVILTTFGRQKGKDMIFNGIEKYIRESPQTRGRTFHVTMTYFWIQLVHFGICNMPSFTSESYRSFSSTSSFTLLPSPQTEFAGFLLLNPFVAQLNLWEEYYSKDVIMSPEAKKGMVLPDKKSLPSLVYHTEKRYADISYSISRPNRLLLLLPQVKLDQAKHNRQPTARYGAILI</sequence>
<protein>
    <submittedName>
        <fullName evidence="1">ADP-ribosylation factor</fullName>
    </submittedName>
</protein>